<feature type="domain" description="Glutaminase A N-terminal" evidence="2">
    <location>
        <begin position="89"/>
        <end position="301"/>
    </location>
</feature>
<dbReference type="Proteomes" id="UP000799438">
    <property type="component" value="Unassembled WGS sequence"/>
</dbReference>
<dbReference type="PANTHER" id="PTHR31987">
    <property type="entry name" value="GLUTAMINASE A-RELATED"/>
    <property type="match status" value="1"/>
</dbReference>
<reference evidence="3" key="1">
    <citation type="journal article" date="2020" name="Stud. Mycol.">
        <title>101 Dothideomycetes genomes: a test case for predicting lifestyles and emergence of pathogens.</title>
        <authorList>
            <person name="Haridas S."/>
            <person name="Albert R."/>
            <person name="Binder M."/>
            <person name="Bloem J."/>
            <person name="Labutti K."/>
            <person name="Salamov A."/>
            <person name="Andreopoulos B."/>
            <person name="Baker S."/>
            <person name="Barry K."/>
            <person name="Bills G."/>
            <person name="Bluhm B."/>
            <person name="Cannon C."/>
            <person name="Castanera R."/>
            <person name="Culley D."/>
            <person name="Daum C."/>
            <person name="Ezra D."/>
            <person name="Gonzalez J."/>
            <person name="Henrissat B."/>
            <person name="Kuo A."/>
            <person name="Liang C."/>
            <person name="Lipzen A."/>
            <person name="Lutzoni F."/>
            <person name="Magnuson J."/>
            <person name="Mondo S."/>
            <person name="Nolan M."/>
            <person name="Ohm R."/>
            <person name="Pangilinan J."/>
            <person name="Park H.-J."/>
            <person name="Ramirez L."/>
            <person name="Alfaro M."/>
            <person name="Sun H."/>
            <person name="Tritt A."/>
            <person name="Yoshinaga Y."/>
            <person name="Zwiers L.-H."/>
            <person name="Turgeon B."/>
            <person name="Goodwin S."/>
            <person name="Spatafora J."/>
            <person name="Crous P."/>
            <person name="Grigoriev I."/>
        </authorList>
    </citation>
    <scope>NUCLEOTIDE SEQUENCE</scope>
    <source>
        <strain evidence="3">CBS 121167</strain>
    </source>
</reference>
<dbReference type="InterPro" id="IPR032514">
    <property type="entry name" value="GtaA_central"/>
</dbReference>
<dbReference type="InterPro" id="IPR033433">
    <property type="entry name" value="GtaA_N"/>
</dbReference>
<evidence type="ECO:0000259" key="2">
    <source>
        <dbReference type="Pfam" id="PF17168"/>
    </source>
</evidence>
<protein>
    <recommendedName>
        <fullName evidence="5">DUF1793-domain-containing protein</fullName>
    </recommendedName>
</protein>
<accession>A0A6A6BL24</accession>
<dbReference type="OrthoDB" id="3918848at2759"/>
<evidence type="ECO:0000259" key="1">
    <source>
        <dbReference type="Pfam" id="PF16335"/>
    </source>
</evidence>
<dbReference type="RefSeq" id="XP_033399795.1">
    <property type="nucleotide sequence ID" value="XM_033536621.1"/>
</dbReference>
<evidence type="ECO:0000313" key="4">
    <source>
        <dbReference type="Proteomes" id="UP000799438"/>
    </source>
</evidence>
<gene>
    <name evidence="3" type="ORF">K452DRAFT_223453</name>
</gene>
<proteinExistence type="predicted"/>
<dbReference type="AlphaFoldDB" id="A0A6A6BL24"/>
<feature type="domain" description="Glutaminase A central" evidence="1">
    <location>
        <begin position="309"/>
        <end position="654"/>
    </location>
</feature>
<evidence type="ECO:0008006" key="5">
    <source>
        <dbReference type="Google" id="ProtNLM"/>
    </source>
</evidence>
<dbReference type="GeneID" id="54294117"/>
<dbReference type="InterPro" id="IPR052743">
    <property type="entry name" value="Glutaminase_GtaA"/>
</dbReference>
<dbReference type="PANTHER" id="PTHR31987:SF14">
    <property type="entry name" value="PUTATIVE (AFU_ORTHOLOGUE AFUA_6G09910)-RELATED"/>
    <property type="match status" value="1"/>
</dbReference>
<dbReference type="Pfam" id="PF16335">
    <property type="entry name" value="GtaA_6_Hairpin"/>
    <property type="match status" value="1"/>
</dbReference>
<sequence>MIGSKAATFSPITPPSFPLAVKNPYLSAWLPGNQAADLPSAQPEFWYANKLTWSVLARVDGDVYNLFGVPSPEDGTQSATVVSGNYTATHSIFSLTAGSASITLDFFSPISVDNLVRQSYPFSYLTVSVSGVDGASPSVQIYSDIDDTWTGQSEGTTITHTADGATTLFELEANVQKHYSEADEMAQWGQAIYAARTDSYQAGTAAAVRGQFIKNGTLANSTESAAGNVVGFAQDLGSVSSSQQVVFVVGYVREDAIDYRGTAYTPYYRSAYPKTIGAVSRFLDIHDDAVTESESFDAQVVSVGDATGGSNYTAILELSTRQIFGGIDITIEKSSLDTSEPWAFIKEISSNGNLNTIDIIFPTFPFFYMFAPNWIKYLLDPTLTYLESGAYPHPYVIHDLGTHYPNSTGHDEGLEEAMPIEETGNLMVLALAHKQATGDASIYESHTELFKGYADYLVDNGLYPTNQFSTNDGLGKFTNMTNLGVKAAVGLAAYGELSGSTNYTDKGKEFAGTIWEGLGTAVTDDTETRYFTLTYGNSTWFLTFNLYADKLLGLEVFDDEVYTAQSAFYPTVRDEWGVAIEGAVVWAKTDWQMWTAAFSEEGTQEMFINDLYAFIANGKNTAPFGDRYWTSGANAGETAQSFRARPTLGAHFAVAALKQGVLSKA</sequence>
<dbReference type="Pfam" id="PF17168">
    <property type="entry name" value="DUF5127"/>
    <property type="match status" value="1"/>
</dbReference>
<dbReference type="EMBL" id="ML995480">
    <property type="protein sequence ID" value="KAF2144083.1"/>
    <property type="molecule type" value="Genomic_DNA"/>
</dbReference>
<organism evidence="3 4">
    <name type="scientific">Aplosporella prunicola CBS 121167</name>
    <dbReference type="NCBI Taxonomy" id="1176127"/>
    <lineage>
        <taxon>Eukaryota</taxon>
        <taxon>Fungi</taxon>
        <taxon>Dikarya</taxon>
        <taxon>Ascomycota</taxon>
        <taxon>Pezizomycotina</taxon>
        <taxon>Dothideomycetes</taxon>
        <taxon>Dothideomycetes incertae sedis</taxon>
        <taxon>Botryosphaeriales</taxon>
        <taxon>Aplosporellaceae</taxon>
        <taxon>Aplosporella</taxon>
    </lineage>
</organism>
<keyword evidence="4" id="KW-1185">Reference proteome</keyword>
<evidence type="ECO:0000313" key="3">
    <source>
        <dbReference type="EMBL" id="KAF2144083.1"/>
    </source>
</evidence>
<name>A0A6A6BL24_9PEZI</name>